<evidence type="ECO:0000256" key="2">
    <source>
        <dbReference type="SAM" id="Phobius"/>
    </source>
</evidence>
<feature type="compositionally biased region" description="Low complexity" evidence="1">
    <location>
        <begin position="666"/>
        <end position="675"/>
    </location>
</feature>
<protein>
    <submittedName>
        <fullName evidence="3">Uncharacterized protein</fullName>
    </submittedName>
</protein>
<dbReference type="Proteomes" id="UP000077755">
    <property type="component" value="Chromosome 5"/>
</dbReference>
<accession>A0A164YZ09</accession>
<proteinExistence type="predicted"/>
<reference evidence="3" key="1">
    <citation type="journal article" date="2016" name="Nat. Genet.">
        <title>A high-quality carrot genome assembly provides new insights into carotenoid accumulation and asterid genome evolution.</title>
        <authorList>
            <person name="Iorizzo M."/>
            <person name="Ellison S."/>
            <person name="Senalik D."/>
            <person name="Zeng P."/>
            <person name="Satapoomin P."/>
            <person name="Huang J."/>
            <person name="Bowman M."/>
            <person name="Iovene M."/>
            <person name="Sanseverino W."/>
            <person name="Cavagnaro P."/>
            <person name="Yildiz M."/>
            <person name="Macko-Podgorni A."/>
            <person name="Moranska E."/>
            <person name="Grzebelus E."/>
            <person name="Grzebelus D."/>
            <person name="Ashrafi H."/>
            <person name="Zheng Z."/>
            <person name="Cheng S."/>
            <person name="Spooner D."/>
            <person name="Van Deynze A."/>
            <person name="Simon P."/>
        </authorList>
    </citation>
    <scope>NUCLEOTIDE SEQUENCE</scope>
    <source>
        <tissue evidence="3">Leaf</tissue>
    </source>
</reference>
<feature type="region of interest" description="Disordered" evidence="1">
    <location>
        <begin position="114"/>
        <end position="139"/>
    </location>
</feature>
<feature type="region of interest" description="Disordered" evidence="1">
    <location>
        <begin position="573"/>
        <end position="686"/>
    </location>
</feature>
<dbReference type="OMA" id="WPDESEL"/>
<feature type="compositionally biased region" description="Basic and acidic residues" evidence="1">
    <location>
        <begin position="122"/>
        <end position="139"/>
    </location>
</feature>
<keyword evidence="4" id="KW-1185">Reference proteome</keyword>
<evidence type="ECO:0000313" key="3">
    <source>
        <dbReference type="EMBL" id="WOH01564.1"/>
    </source>
</evidence>
<feature type="compositionally biased region" description="Polar residues" evidence="1">
    <location>
        <begin position="573"/>
        <end position="586"/>
    </location>
</feature>
<sequence>MSVKLVARGAGGGGGAGLAGMVLLGGALALVTTFAFKRKQKSEKNKQEDSLKKCIVKQDHEILGGEGLSFLVQDSLSPHADNQQDHSASSGTVATQDEVCRKILLDENKEIIVGNDEEVDNEEKARDGASGDESSISKEEFLVPVDGSLLLLKPEEVNEKNESPEEVDEETMTADCNQVADANNDWQVQQRIEGNNQEQVKASHATDQLGLDEKARKQEEECDGNGMTIIDRGEILVEGGQTNQPVGIYDDSHKLDDECDGNGESILEEREEPVEAAVVDQARPDDKLHMRGEECDDDAGIITEKHEELVGEVVAADEIILSEELEVTAMYGDQDTLCSAGTVLMENKIETCDSKEPELLLPLTDSSSVIKPGDNDLSEDHLVVEDTKILRGDDANEAAVQEDESQVKDKEQTELVEANGDNKEYYKICKENGNDISEEADEISVENDQQMQPGEEFQKIHIIENEEKYDSGNFLPEINSFQHNGFEVPEFSFPPLDSPSLSKPENFHKYDSAETTLHVGVINPVEKDGLAEEAFACQMMLENKSTAKSAQNDETQICDDGGDNAAAKEEETLNTSLVDTAQPTNLSEEEDNNDDSKEVEAVEITQRENFEVENNLHLPQKDLDYDNDNIGGKETENDEGVEDDYDEEEEDIDNNTEEDDVEESSETTGDSSLDSTAEAIWPDESELEFSQKVRDMQGNKQQDLKEIEEEDSDSYVKFNSHKLEDDDRDGSEMAYTVDNLII</sequence>
<feature type="transmembrane region" description="Helical" evidence="2">
    <location>
        <begin position="12"/>
        <end position="36"/>
    </location>
</feature>
<feature type="compositionally biased region" description="Acidic residues" evidence="1">
    <location>
        <begin position="636"/>
        <end position="665"/>
    </location>
</feature>
<feature type="compositionally biased region" description="Basic and acidic residues" evidence="1">
    <location>
        <begin position="594"/>
        <end position="610"/>
    </location>
</feature>
<gene>
    <name evidence="3" type="ORF">DCAR_0520948</name>
</gene>
<evidence type="ECO:0000256" key="1">
    <source>
        <dbReference type="SAM" id="MobiDB-lite"/>
    </source>
</evidence>
<dbReference type="EMBL" id="CP093347">
    <property type="protein sequence ID" value="WOH01564.1"/>
    <property type="molecule type" value="Genomic_DNA"/>
</dbReference>
<dbReference type="Gramene" id="KZM95075">
    <property type="protein sequence ID" value="KZM95075"/>
    <property type="gene ID" value="DCAR_018317"/>
</dbReference>
<reference evidence="3" key="2">
    <citation type="submission" date="2022-03" db="EMBL/GenBank/DDBJ databases">
        <title>Draft title - Genomic analysis of global carrot germplasm unveils the trajectory of domestication and the origin of high carotenoid orange carrot.</title>
        <authorList>
            <person name="Iorizzo M."/>
            <person name="Ellison S."/>
            <person name="Senalik D."/>
            <person name="Macko-Podgorni A."/>
            <person name="Grzebelus D."/>
            <person name="Bostan H."/>
            <person name="Rolling W."/>
            <person name="Curaba J."/>
            <person name="Simon P."/>
        </authorList>
    </citation>
    <scope>NUCLEOTIDE SEQUENCE</scope>
    <source>
        <tissue evidence="3">Leaf</tissue>
    </source>
</reference>
<keyword evidence="2" id="KW-1133">Transmembrane helix</keyword>
<evidence type="ECO:0000313" key="4">
    <source>
        <dbReference type="Proteomes" id="UP000077755"/>
    </source>
</evidence>
<keyword evidence="2" id="KW-0812">Transmembrane</keyword>
<keyword evidence="2" id="KW-0472">Membrane</keyword>
<organism evidence="3 4">
    <name type="scientific">Daucus carota subsp. sativus</name>
    <name type="common">Carrot</name>
    <dbReference type="NCBI Taxonomy" id="79200"/>
    <lineage>
        <taxon>Eukaryota</taxon>
        <taxon>Viridiplantae</taxon>
        <taxon>Streptophyta</taxon>
        <taxon>Embryophyta</taxon>
        <taxon>Tracheophyta</taxon>
        <taxon>Spermatophyta</taxon>
        <taxon>Magnoliopsida</taxon>
        <taxon>eudicotyledons</taxon>
        <taxon>Gunneridae</taxon>
        <taxon>Pentapetalae</taxon>
        <taxon>asterids</taxon>
        <taxon>campanulids</taxon>
        <taxon>Apiales</taxon>
        <taxon>Apiaceae</taxon>
        <taxon>Apioideae</taxon>
        <taxon>Scandiceae</taxon>
        <taxon>Daucinae</taxon>
        <taxon>Daucus</taxon>
        <taxon>Daucus sect. Daucus</taxon>
    </lineage>
</organism>
<name>A0A164YZ09_DAUCS</name>
<dbReference type="AlphaFoldDB" id="A0A164YZ09"/>